<reference evidence="1 2" key="1">
    <citation type="submission" date="2019-01" db="EMBL/GenBank/DDBJ databases">
        <authorList>
            <person name="Chen W.-M."/>
        </authorList>
    </citation>
    <scope>NUCLEOTIDE SEQUENCE [LARGE SCALE GENOMIC DNA]</scope>
    <source>
        <strain evidence="1 2">CCP-7</strain>
    </source>
</reference>
<organism evidence="1 2">
    <name type="scientific">Sphingomonas crocodyli</name>
    <dbReference type="NCBI Taxonomy" id="1979270"/>
    <lineage>
        <taxon>Bacteria</taxon>
        <taxon>Pseudomonadati</taxon>
        <taxon>Pseudomonadota</taxon>
        <taxon>Alphaproteobacteria</taxon>
        <taxon>Sphingomonadales</taxon>
        <taxon>Sphingomonadaceae</taxon>
        <taxon>Sphingomonas</taxon>
    </lineage>
</organism>
<dbReference type="PANTHER" id="PTHR30348">
    <property type="entry name" value="UNCHARACTERIZED PROTEIN YECE"/>
    <property type="match status" value="1"/>
</dbReference>
<keyword evidence="2" id="KW-1185">Reference proteome</keyword>
<comment type="caution">
    <text evidence="1">The sequence shown here is derived from an EMBL/GenBank/DDBJ whole genome shotgun (WGS) entry which is preliminary data.</text>
</comment>
<dbReference type="RefSeq" id="WP_127740969.1">
    <property type="nucleotide sequence ID" value="NZ_SACN01000001.1"/>
</dbReference>
<dbReference type="Proteomes" id="UP000282971">
    <property type="component" value="Unassembled WGS sequence"/>
</dbReference>
<name>A0A437M5D8_9SPHN</name>
<dbReference type="Gene3D" id="3.20.20.410">
    <property type="entry name" value="Protein of unknown function UPF0759"/>
    <property type="match status" value="1"/>
</dbReference>
<protein>
    <submittedName>
        <fullName evidence="1">DUF72 domain-containing protein</fullName>
    </submittedName>
</protein>
<dbReference type="EMBL" id="SACN01000001">
    <property type="protein sequence ID" value="RVT92897.1"/>
    <property type="molecule type" value="Genomic_DNA"/>
</dbReference>
<dbReference type="SUPFAM" id="SSF117396">
    <property type="entry name" value="TM1631-like"/>
    <property type="match status" value="1"/>
</dbReference>
<gene>
    <name evidence="1" type="ORF">EOD43_03005</name>
</gene>
<dbReference type="InterPro" id="IPR002763">
    <property type="entry name" value="DUF72"/>
</dbReference>
<dbReference type="AlphaFoldDB" id="A0A437M5D8"/>
<sequence>MAGKAYVGIGGWTYEPWRDNFYPKGLAQARELEFASRAVTAIEINGTYYGSQKPESFAKWAETVPDGFIFSVKASRFATNRKKLGEGAESVAKFLNQGITRLGDRLGPILWQFMATKQFDAEDFEAFLKLLPPELDGLRLRHALEVRHESFVCPEFVDLARRYGAAIVFADHAKYPMVADLTADFVYARLQDAAPDVPTGYDSAALDRWAGVVKGWQAGEDPADLPHAAPKPAEKRDRDVFLFMINGAKERAPAAAKALIERL</sequence>
<accession>A0A437M5D8</accession>
<dbReference type="Pfam" id="PF01904">
    <property type="entry name" value="DUF72"/>
    <property type="match status" value="1"/>
</dbReference>
<dbReference type="InterPro" id="IPR036520">
    <property type="entry name" value="UPF0759_sf"/>
</dbReference>
<evidence type="ECO:0000313" key="1">
    <source>
        <dbReference type="EMBL" id="RVT92897.1"/>
    </source>
</evidence>
<dbReference type="OrthoDB" id="9780310at2"/>
<proteinExistence type="predicted"/>
<evidence type="ECO:0000313" key="2">
    <source>
        <dbReference type="Proteomes" id="UP000282971"/>
    </source>
</evidence>
<dbReference type="PANTHER" id="PTHR30348:SF4">
    <property type="entry name" value="DUF72 DOMAIN-CONTAINING PROTEIN"/>
    <property type="match status" value="1"/>
</dbReference>